<dbReference type="OrthoDB" id="4350300at2"/>
<keyword evidence="2" id="KW-0547">Nucleotide-binding</keyword>
<dbReference type="InterPro" id="IPR051120">
    <property type="entry name" value="ABC_AA/LPS_Transport"/>
</dbReference>
<evidence type="ECO:0000313" key="5">
    <source>
        <dbReference type="EMBL" id="RDI74423.1"/>
    </source>
</evidence>
<protein>
    <submittedName>
        <fullName evidence="5">ABC-type branched-chain amino acid transport system ATPase component</fullName>
    </submittedName>
</protein>
<organism evidence="5 6">
    <name type="scientific">Gaiella occulta</name>
    <dbReference type="NCBI Taxonomy" id="1002870"/>
    <lineage>
        <taxon>Bacteria</taxon>
        <taxon>Bacillati</taxon>
        <taxon>Actinomycetota</taxon>
        <taxon>Thermoleophilia</taxon>
        <taxon>Gaiellales</taxon>
        <taxon>Gaiellaceae</taxon>
        <taxon>Gaiella</taxon>
    </lineage>
</organism>
<sequence>MGEKLLDLQGVSMAFGGLTVIDGLDLHVDEGEIVSVIGPNGAGKTTLFNLVTGVYEPSAGDIVFAGESIKGLEPHRITRKGIARTFQTLRLFLNMSVRENVMAAAYGHTRAGVFRSMFRTPGQRREEKEIRELAERCLAFFGERLMGYRWDQPAYSLSYANRRRLEIARATATKPRLLLLDEPAAGMNPKETQEITELIGKLRSEGGFTILVIEHDMHVVEGISDRVVALDHGVKIAEGSFEDVATAPQVVEAYLGTGGMARK</sequence>
<dbReference type="InterPro" id="IPR027417">
    <property type="entry name" value="P-loop_NTPase"/>
</dbReference>
<accession>A0A7M2YWB8</accession>
<dbReference type="SMART" id="SM00382">
    <property type="entry name" value="AAA"/>
    <property type="match status" value="1"/>
</dbReference>
<dbReference type="RefSeq" id="WP_114796416.1">
    <property type="nucleotide sequence ID" value="NZ_QQZY01000004.1"/>
</dbReference>
<dbReference type="CDD" id="cd03219">
    <property type="entry name" value="ABC_Mj1267_LivG_branched"/>
    <property type="match status" value="1"/>
</dbReference>
<evidence type="ECO:0000256" key="1">
    <source>
        <dbReference type="ARBA" id="ARBA00022448"/>
    </source>
</evidence>
<dbReference type="PANTHER" id="PTHR45772:SF7">
    <property type="entry name" value="AMINO ACID ABC TRANSPORTER ATP-BINDING PROTEIN"/>
    <property type="match status" value="1"/>
</dbReference>
<dbReference type="Gene3D" id="3.40.50.300">
    <property type="entry name" value="P-loop containing nucleotide triphosphate hydrolases"/>
    <property type="match status" value="1"/>
</dbReference>
<evidence type="ECO:0000256" key="2">
    <source>
        <dbReference type="ARBA" id="ARBA00022741"/>
    </source>
</evidence>
<dbReference type="GO" id="GO:0016887">
    <property type="term" value="F:ATP hydrolysis activity"/>
    <property type="evidence" value="ECO:0007669"/>
    <property type="project" value="InterPro"/>
</dbReference>
<keyword evidence="3" id="KW-0067">ATP-binding</keyword>
<dbReference type="GO" id="GO:0005886">
    <property type="term" value="C:plasma membrane"/>
    <property type="evidence" value="ECO:0007669"/>
    <property type="project" value="TreeGrafter"/>
</dbReference>
<gene>
    <name evidence="5" type="ORF">Gocc_1999</name>
</gene>
<keyword evidence="1" id="KW-0813">Transport</keyword>
<dbReference type="GO" id="GO:0005524">
    <property type="term" value="F:ATP binding"/>
    <property type="evidence" value="ECO:0007669"/>
    <property type="project" value="UniProtKB-KW"/>
</dbReference>
<keyword evidence="6" id="KW-1185">Reference proteome</keyword>
<reference evidence="5 6" key="1">
    <citation type="submission" date="2018-07" db="EMBL/GenBank/DDBJ databases">
        <title>High-quality-draft genome sequence of Gaiella occulta.</title>
        <authorList>
            <person name="Severino R."/>
            <person name="Froufe H.J.C."/>
            <person name="Rainey F.A."/>
            <person name="Barroso C."/>
            <person name="Albuquerque L."/>
            <person name="Lobo-Da-Cunha A."/>
            <person name="Da Costa M.S."/>
            <person name="Egas C."/>
        </authorList>
    </citation>
    <scope>NUCLEOTIDE SEQUENCE [LARGE SCALE GENOMIC DNA]</scope>
    <source>
        <strain evidence="5 6">F2-233</strain>
    </source>
</reference>
<dbReference type="GO" id="GO:0042941">
    <property type="term" value="P:D-alanine transmembrane transport"/>
    <property type="evidence" value="ECO:0007669"/>
    <property type="project" value="TreeGrafter"/>
</dbReference>
<proteinExistence type="predicted"/>
<comment type="caution">
    <text evidence="5">The sequence shown here is derived from an EMBL/GenBank/DDBJ whole genome shotgun (WGS) entry which is preliminary data.</text>
</comment>
<dbReference type="PANTHER" id="PTHR45772">
    <property type="entry name" value="CONSERVED COMPONENT OF ABC TRANSPORTER FOR NATURAL AMINO ACIDS-RELATED"/>
    <property type="match status" value="1"/>
</dbReference>
<dbReference type="GO" id="GO:1903806">
    <property type="term" value="P:L-isoleucine import across plasma membrane"/>
    <property type="evidence" value="ECO:0007669"/>
    <property type="project" value="TreeGrafter"/>
</dbReference>
<dbReference type="InterPro" id="IPR003439">
    <property type="entry name" value="ABC_transporter-like_ATP-bd"/>
</dbReference>
<evidence type="ECO:0000256" key="3">
    <source>
        <dbReference type="ARBA" id="ARBA00022840"/>
    </source>
</evidence>
<dbReference type="PROSITE" id="PS50893">
    <property type="entry name" value="ABC_TRANSPORTER_2"/>
    <property type="match status" value="1"/>
</dbReference>
<dbReference type="Pfam" id="PF00005">
    <property type="entry name" value="ABC_tran"/>
    <property type="match status" value="1"/>
</dbReference>
<evidence type="ECO:0000313" key="6">
    <source>
        <dbReference type="Proteomes" id="UP000254134"/>
    </source>
</evidence>
<dbReference type="GO" id="GO:0015192">
    <property type="term" value="F:L-phenylalanine transmembrane transporter activity"/>
    <property type="evidence" value="ECO:0007669"/>
    <property type="project" value="TreeGrafter"/>
</dbReference>
<dbReference type="InterPro" id="IPR003593">
    <property type="entry name" value="AAA+_ATPase"/>
</dbReference>
<dbReference type="GO" id="GO:1903805">
    <property type="term" value="P:L-valine import across plasma membrane"/>
    <property type="evidence" value="ECO:0007669"/>
    <property type="project" value="TreeGrafter"/>
</dbReference>
<dbReference type="GO" id="GO:0015188">
    <property type="term" value="F:L-isoleucine transmembrane transporter activity"/>
    <property type="evidence" value="ECO:0007669"/>
    <property type="project" value="TreeGrafter"/>
</dbReference>
<dbReference type="SUPFAM" id="SSF52540">
    <property type="entry name" value="P-loop containing nucleoside triphosphate hydrolases"/>
    <property type="match status" value="1"/>
</dbReference>
<reference evidence="6" key="2">
    <citation type="journal article" date="2019" name="MicrobiologyOpen">
        <title>High-quality draft genome sequence of Gaiella occulta isolated from a 150 meter deep mineral water borehole and comparison with the genome sequences of other deep-branching lineages of the phylum Actinobacteria.</title>
        <authorList>
            <person name="Severino R."/>
            <person name="Froufe H.J.C."/>
            <person name="Barroso C."/>
            <person name="Albuquerque L."/>
            <person name="Lobo-da-Cunha A."/>
            <person name="da Costa M.S."/>
            <person name="Egas C."/>
        </authorList>
    </citation>
    <scope>NUCLEOTIDE SEQUENCE [LARGE SCALE GENOMIC DNA]</scope>
    <source>
        <strain evidence="6">F2-233</strain>
    </source>
</reference>
<dbReference type="GO" id="GO:0005304">
    <property type="term" value="F:L-valine transmembrane transporter activity"/>
    <property type="evidence" value="ECO:0007669"/>
    <property type="project" value="TreeGrafter"/>
</dbReference>
<dbReference type="EMBL" id="QQZY01000004">
    <property type="protein sequence ID" value="RDI74423.1"/>
    <property type="molecule type" value="Genomic_DNA"/>
</dbReference>
<dbReference type="Proteomes" id="UP000254134">
    <property type="component" value="Unassembled WGS sequence"/>
</dbReference>
<dbReference type="AlphaFoldDB" id="A0A7M2YWB8"/>
<dbReference type="GO" id="GO:0015808">
    <property type="term" value="P:L-alanine transport"/>
    <property type="evidence" value="ECO:0007669"/>
    <property type="project" value="TreeGrafter"/>
</dbReference>
<feature type="domain" description="ABC transporter" evidence="4">
    <location>
        <begin position="6"/>
        <end position="257"/>
    </location>
</feature>
<dbReference type="FunFam" id="3.40.50.300:FF:000421">
    <property type="entry name" value="Branched-chain amino acid ABC transporter ATP-binding protein"/>
    <property type="match status" value="1"/>
</dbReference>
<name>A0A7M2YWB8_9ACTN</name>
<evidence type="ECO:0000259" key="4">
    <source>
        <dbReference type="PROSITE" id="PS50893"/>
    </source>
</evidence>